<organism evidence="1 2">
    <name type="scientific">Paraburkholderia rhynchosiae</name>
    <dbReference type="NCBI Taxonomy" id="487049"/>
    <lineage>
        <taxon>Bacteria</taxon>
        <taxon>Pseudomonadati</taxon>
        <taxon>Pseudomonadota</taxon>
        <taxon>Betaproteobacteria</taxon>
        <taxon>Burkholderiales</taxon>
        <taxon>Burkholderiaceae</taxon>
        <taxon>Paraburkholderia</taxon>
    </lineage>
</organism>
<evidence type="ECO:0000313" key="1">
    <source>
        <dbReference type="EMBL" id="MFM0102700.1"/>
    </source>
</evidence>
<evidence type="ECO:0000313" key="2">
    <source>
        <dbReference type="Proteomes" id="UP001629235"/>
    </source>
</evidence>
<proteinExistence type="predicted"/>
<protein>
    <submittedName>
        <fullName evidence="1">Enterotoxin</fullName>
    </submittedName>
</protein>
<gene>
    <name evidence="1" type="ORF">PQR01_04170</name>
</gene>
<sequence>MHAKETASTHPGMPLFQTHGDRHSFGNAAITLNWTVRHQHLADFALTGRMHTRTLRVTAPFALSLADGRTLGIADLKLLAPLREEMLTVNPTASRLAERIAGRRVRAILGDEQDRLRVEWSVEQRESSQYLRLQVAITAISKDEHVATVSLLETQACDAQTRGEFKGAPVVAGNVYLGCELPLSESLVRGDTVGFTLSRALPLEMGKTSVFPAVAGVARDGQLRRDFAAYLERERAHPHRPFLHYNCWYDIGYLTPYTEQQALERIDEIGRELHDKRGVQLDSFLFDDGWDDYSGSWHFGKDFPHGFVPLRDAAARFGASPGVWLSPWGGYGSTRQERVTRGLAAGYEIIDGCFALSGPKYYRRFHQAVMELLTQHGINQFKFDGAGNADRVVPGSRFSSDWDAAIQLIEDIREARPETFVNLTVGTYPSPFWLRYADSIWRGGKDDDLAGVGSNRQRWLTYRDAQTYRNVVVRSPLFPLSSLMLHGIIYAQFNDRLNTAQGQDFANEVHSYFGSGAQLQELYITPSLLGDGDWDVLADSARWARANAEVLRDSHWIGGAPDGLEVYGWAAWSPVKAIITLRNPDSQAKRFVLDLRRQLELPAGAAGRFQTRSVWHAHAPHVPPVLDADRAQTISLAPFEVLTLELVPAGGEG</sequence>
<comment type="caution">
    <text evidence="1">The sequence shown here is derived from an EMBL/GenBank/DDBJ whole genome shotgun (WGS) entry which is preliminary data.</text>
</comment>
<reference evidence="1 2" key="1">
    <citation type="journal article" date="2024" name="Chem. Sci.">
        <title>Discovery of megapolipeptins by genome mining of a Burkholderiales bacteria collection.</title>
        <authorList>
            <person name="Paulo B.S."/>
            <person name="Recchia M.J.J."/>
            <person name="Lee S."/>
            <person name="Fergusson C.H."/>
            <person name="Romanowski S.B."/>
            <person name="Hernandez A."/>
            <person name="Krull N."/>
            <person name="Liu D.Y."/>
            <person name="Cavanagh H."/>
            <person name="Bos A."/>
            <person name="Gray C.A."/>
            <person name="Murphy B.T."/>
            <person name="Linington R.G."/>
            <person name="Eustaquio A.S."/>
        </authorList>
    </citation>
    <scope>NUCLEOTIDE SEQUENCE [LARGE SCALE GENOMIC DNA]</scope>
    <source>
        <strain evidence="1 2">RL18-126-BIB-B</strain>
    </source>
</reference>
<dbReference type="EMBL" id="JAQQDW010000005">
    <property type="protein sequence ID" value="MFM0102700.1"/>
    <property type="molecule type" value="Genomic_DNA"/>
</dbReference>
<name>A0ACC7N6N5_9BURK</name>
<accession>A0ACC7N6N5</accession>
<dbReference type="Proteomes" id="UP001629235">
    <property type="component" value="Unassembled WGS sequence"/>
</dbReference>
<keyword evidence="2" id="KW-1185">Reference proteome</keyword>